<dbReference type="GO" id="GO:0004639">
    <property type="term" value="F:phosphoribosylaminoimidazolesuccinocarboxamide synthase activity"/>
    <property type="evidence" value="ECO:0007669"/>
    <property type="project" value="UniProtKB-EC"/>
</dbReference>
<evidence type="ECO:0000256" key="1">
    <source>
        <dbReference type="ARBA" id="ARBA00004672"/>
    </source>
</evidence>
<dbReference type="Pfam" id="PF01259">
    <property type="entry name" value="SAICAR_synt"/>
    <property type="match status" value="1"/>
</dbReference>
<dbReference type="AlphaFoldDB" id="A0A382UXW8"/>
<comment type="pathway">
    <text evidence="1">Purine metabolism; IMP biosynthesis via de novo pathway; 5-amino-1-(5-phospho-D-ribosyl)imidazole-4-carboxamide from 5-amino-1-(5-phospho-D-ribosyl)imidazole-4-carboxylate: step 1/2.</text>
</comment>
<name>A0A382UXW8_9ZZZZ</name>
<organism evidence="8">
    <name type="scientific">marine metagenome</name>
    <dbReference type="NCBI Taxonomy" id="408172"/>
    <lineage>
        <taxon>unclassified sequences</taxon>
        <taxon>metagenomes</taxon>
        <taxon>ecological metagenomes</taxon>
    </lineage>
</organism>
<keyword evidence="5" id="KW-0658">Purine biosynthesis</keyword>
<keyword evidence="3" id="KW-0436">Ligase</keyword>
<dbReference type="EC" id="6.3.2.6" evidence="2"/>
<dbReference type="GO" id="GO:0005737">
    <property type="term" value="C:cytoplasm"/>
    <property type="evidence" value="ECO:0007669"/>
    <property type="project" value="TreeGrafter"/>
</dbReference>
<dbReference type="GO" id="GO:0006189">
    <property type="term" value="P:'de novo' IMP biosynthetic process"/>
    <property type="evidence" value="ECO:0007669"/>
    <property type="project" value="UniProtKB-UniPathway"/>
</dbReference>
<dbReference type="PANTHER" id="PTHR43700:SF1">
    <property type="entry name" value="PHOSPHORIBOSYLAMINOIMIDAZOLE-SUCCINOCARBOXAMIDE SYNTHASE"/>
    <property type="match status" value="1"/>
</dbReference>
<keyword evidence="6" id="KW-0067">ATP-binding</keyword>
<dbReference type="GO" id="GO:0005524">
    <property type="term" value="F:ATP binding"/>
    <property type="evidence" value="ECO:0007669"/>
    <property type="project" value="UniProtKB-KW"/>
</dbReference>
<dbReference type="InterPro" id="IPR028923">
    <property type="entry name" value="SAICAR_synt/ADE2_N"/>
</dbReference>
<dbReference type="SUPFAM" id="SSF56104">
    <property type="entry name" value="SAICAR synthase-like"/>
    <property type="match status" value="1"/>
</dbReference>
<feature type="domain" description="SAICAR synthetase/ADE2 N-terminal" evidence="7">
    <location>
        <begin position="13"/>
        <end position="83"/>
    </location>
</feature>
<dbReference type="PANTHER" id="PTHR43700">
    <property type="entry name" value="PHOSPHORIBOSYLAMINOIMIDAZOLE-SUCCINOCARBOXAMIDE SYNTHASE"/>
    <property type="match status" value="1"/>
</dbReference>
<evidence type="ECO:0000256" key="6">
    <source>
        <dbReference type="ARBA" id="ARBA00022840"/>
    </source>
</evidence>
<evidence type="ECO:0000256" key="2">
    <source>
        <dbReference type="ARBA" id="ARBA00012217"/>
    </source>
</evidence>
<evidence type="ECO:0000256" key="4">
    <source>
        <dbReference type="ARBA" id="ARBA00022741"/>
    </source>
</evidence>
<feature type="non-terminal residue" evidence="8">
    <location>
        <position position="105"/>
    </location>
</feature>
<reference evidence="8" key="1">
    <citation type="submission" date="2018-05" db="EMBL/GenBank/DDBJ databases">
        <authorList>
            <person name="Lanie J.A."/>
            <person name="Ng W.-L."/>
            <person name="Kazmierczak K.M."/>
            <person name="Andrzejewski T.M."/>
            <person name="Davidsen T.M."/>
            <person name="Wayne K.J."/>
            <person name="Tettelin H."/>
            <person name="Glass J.I."/>
            <person name="Rusch D."/>
            <person name="Podicherti R."/>
            <person name="Tsui H.-C.T."/>
            <person name="Winkler M.E."/>
        </authorList>
    </citation>
    <scope>NUCLEOTIDE SEQUENCE</scope>
</reference>
<keyword evidence="4" id="KW-0547">Nucleotide-binding</keyword>
<dbReference type="UniPathway" id="UPA00074">
    <property type="reaction ID" value="UER00131"/>
</dbReference>
<evidence type="ECO:0000256" key="3">
    <source>
        <dbReference type="ARBA" id="ARBA00022598"/>
    </source>
</evidence>
<evidence type="ECO:0000256" key="5">
    <source>
        <dbReference type="ARBA" id="ARBA00022755"/>
    </source>
</evidence>
<accession>A0A382UXW8</accession>
<protein>
    <recommendedName>
        <fullName evidence="2">phosphoribosylaminoimidazolesuccinocarboxamide synthase</fullName>
        <ecNumber evidence="2">6.3.2.6</ecNumber>
    </recommendedName>
</protein>
<dbReference type="Gene3D" id="3.30.200.20">
    <property type="entry name" value="Phosphorylase Kinase, domain 1"/>
    <property type="match status" value="1"/>
</dbReference>
<proteinExistence type="predicted"/>
<evidence type="ECO:0000313" key="8">
    <source>
        <dbReference type="EMBL" id="SVD39084.1"/>
    </source>
</evidence>
<sequence length="105" mass="11399">MGIIAETNLPNQIHRGKVRDTYDIGSGLLLMVATDRISAFDVVLPTAIPEKGVVLSHISAFWFARTASILPNHFVCMATNKAAVGSIPLPDISEEIARRSTVVKR</sequence>
<gene>
    <name evidence="8" type="ORF">METZ01_LOCUS391938</name>
</gene>
<evidence type="ECO:0000259" key="7">
    <source>
        <dbReference type="Pfam" id="PF01259"/>
    </source>
</evidence>
<dbReference type="EMBL" id="UINC01147643">
    <property type="protein sequence ID" value="SVD39084.1"/>
    <property type="molecule type" value="Genomic_DNA"/>
</dbReference>